<dbReference type="InterPro" id="IPR036640">
    <property type="entry name" value="ABC1_TM_sf"/>
</dbReference>
<evidence type="ECO:0000256" key="1">
    <source>
        <dbReference type="ARBA" id="ARBA00004651"/>
    </source>
</evidence>
<dbReference type="CDD" id="cd03223">
    <property type="entry name" value="ABCD_peroxisomal_ALDP"/>
    <property type="match status" value="1"/>
</dbReference>
<dbReference type="PROSITE" id="PS50929">
    <property type="entry name" value="ABC_TM1F"/>
    <property type="match status" value="1"/>
</dbReference>
<dbReference type="Pfam" id="PF06472">
    <property type="entry name" value="ABC_membrane_2"/>
    <property type="match status" value="1"/>
</dbReference>
<organism evidence="11 12">
    <name type="scientific">Belnapia mucosa</name>
    <dbReference type="NCBI Taxonomy" id="2804532"/>
    <lineage>
        <taxon>Bacteria</taxon>
        <taxon>Pseudomonadati</taxon>
        <taxon>Pseudomonadota</taxon>
        <taxon>Alphaproteobacteria</taxon>
        <taxon>Acetobacterales</taxon>
        <taxon>Roseomonadaceae</taxon>
        <taxon>Belnapia</taxon>
    </lineage>
</organism>
<evidence type="ECO:0000256" key="7">
    <source>
        <dbReference type="ARBA" id="ARBA00023136"/>
    </source>
</evidence>
<accession>A0ABS1V6I1</accession>
<feature type="transmembrane region" description="Helical" evidence="8">
    <location>
        <begin position="37"/>
        <end position="56"/>
    </location>
</feature>
<dbReference type="PANTHER" id="PTHR11384">
    <property type="entry name" value="ATP-BINDING CASSETTE, SUB-FAMILY D MEMBER"/>
    <property type="match status" value="1"/>
</dbReference>
<dbReference type="EMBL" id="JAEUXJ010000008">
    <property type="protein sequence ID" value="MBL6457288.1"/>
    <property type="molecule type" value="Genomic_DNA"/>
</dbReference>
<keyword evidence="6 8" id="KW-1133">Transmembrane helix</keyword>
<keyword evidence="2" id="KW-0813">Transport</keyword>
<evidence type="ECO:0000259" key="9">
    <source>
        <dbReference type="PROSITE" id="PS50893"/>
    </source>
</evidence>
<feature type="domain" description="ABC transmembrane type-1" evidence="10">
    <location>
        <begin position="40"/>
        <end position="339"/>
    </location>
</feature>
<dbReference type="InterPro" id="IPR017871">
    <property type="entry name" value="ABC_transporter-like_CS"/>
</dbReference>
<evidence type="ECO:0000256" key="3">
    <source>
        <dbReference type="ARBA" id="ARBA00022692"/>
    </source>
</evidence>
<dbReference type="SUPFAM" id="SSF90123">
    <property type="entry name" value="ABC transporter transmembrane region"/>
    <property type="match status" value="1"/>
</dbReference>
<keyword evidence="12" id="KW-1185">Reference proteome</keyword>
<dbReference type="InterPro" id="IPR011527">
    <property type="entry name" value="ABC1_TM_dom"/>
</dbReference>
<evidence type="ECO:0000256" key="8">
    <source>
        <dbReference type="SAM" id="Phobius"/>
    </source>
</evidence>
<dbReference type="PROSITE" id="PS50893">
    <property type="entry name" value="ABC_TRANSPORTER_2"/>
    <property type="match status" value="1"/>
</dbReference>
<dbReference type="PROSITE" id="PS00211">
    <property type="entry name" value="ABC_TRANSPORTER_1"/>
    <property type="match status" value="1"/>
</dbReference>
<evidence type="ECO:0000313" key="12">
    <source>
        <dbReference type="Proteomes" id="UP000606490"/>
    </source>
</evidence>
<dbReference type="InterPro" id="IPR003593">
    <property type="entry name" value="AAA+_ATPase"/>
</dbReference>
<dbReference type="Pfam" id="PF00005">
    <property type="entry name" value="ABC_tran"/>
    <property type="match status" value="1"/>
</dbReference>
<evidence type="ECO:0000313" key="11">
    <source>
        <dbReference type="EMBL" id="MBL6457288.1"/>
    </source>
</evidence>
<evidence type="ECO:0000256" key="2">
    <source>
        <dbReference type="ARBA" id="ARBA00022448"/>
    </source>
</evidence>
<keyword evidence="3 8" id="KW-0812">Transmembrane</keyword>
<dbReference type="SMART" id="SM00382">
    <property type="entry name" value="AAA"/>
    <property type="match status" value="1"/>
</dbReference>
<dbReference type="RefSeq" id="WP_202827038.1">
    <property type="nucleotide sequence ID" value="NZ_JAEUXJ010000008.1"/>
</dbReference>
<name>A0ABS1V6I1_9PROT</name>
<keyword evidence="4" id="KW-0547">Nucleotide-binding</keyword>
<dbReference type="GO" id="GO:0005524">
    <property type="term" value="F:ATP binding"/>
    <property type="evidence" value="ECO:0007669"/>
    <property type="project" value="UniProtKB-KW"/>
</dbReference>
<evidence type="ECO:0000256" key="4">
    <source>
        <dbReference type="ARBA" id="ARBA00022741"/>
    </source>
</evidence>
<protein>
    <submittedName>
        <fullName evidence="11">ABC transporter ATP-binding protein/permease</fullName>
    </submittedName>
</protein>
<keyword evidence="7 8" id="KW-0472">Membrane</keyword>
<feature type="transmembrane region" description="Helical" evidence="8">
    <location>
        <begin position="195"/>
        <end position="215"/>
    </location>
</feature>
<evidence type="ECO:0000256" key="6">
    <source>
        <dbReference type="ARBA" id="ARBA00022989"/>
    </source>
</evidence>
<sequence length="614" mass="68341">MATPEPQEDGAPTGIIAGFRRLTAEYFNGEERRRARMLAAGVLVLTLLQIAIQVRFNIWNRDFFNALENRDRGAFFGQMGLFLGLTVASMATAVFQLYVRQMLQLHWREWLVHRLQHRWLEGGRHYRMGFLPGAADNPDQRISENTRWATAIAVDMAVGLVSSVLMLVSFVGILWTLSGPLHVALAGREFDIPGYMVFAALLYAGIGSALTWFIGRPMVAANIRRNEAESDHRFALVRLRESSEGIALIRGEADEERGLRRAFAEVAGAMLDLMRSERRLMWLTSAYGMLLTVFPVLVASPRYFAGAITLGVLMQISSAFGQVTTSLNWFVDNFPRLADWRSHVARVVELEETLDGADVEEADTVIAIAEGPGPDGREVLAFRDLQIAQADGSVVIGEANAEIQPGERVLILGESGTGKSTLFRAIAGLWPWGSGEIRIPERSHMMFMPQRPYLPLGTLEAAVTYPVAPGEFDRAAVEAALARCELEALVPRLEEEDRWDRILSLGEQQRLAFARVLLHRPAWVFMDEATAALDEANQDSMMRLFTEELAGTALVSIGHRPGLDAYHDRTLTLKRGEGGARLVGRRRRAKPQKERSSRNILIGKGRLRRLLKGG</sequence>
<gene>
    <name evidence="11" type="ORF">JMJ55_18290</name>
</gene>
<dbReference type="InterPro" id="IPR025662">
    <property type="entry name" value="Sigma_54_int_dom_ATP-bd_1"/>
</dbReference>
<comment type="subcellular location">
    <subcellularLocation>
        <location evidence="1">Cell membrane</location>
        <topology evidence="1">Multi-pass membrane protein</topology>
    </subcellularLocation>
</comment>
<proteinExistence type="predicted"/>
<reference evidence="11 12" key="1">
    <citation type="submission" date="2021-01" db="EMBL/GenBank/DDBJ databases">
        <title>Belnapia mucosa sp. nov. and Belnapia arida sp. nov., isolated from the Tabernas Desert (Almeria, Spain).</title>
        <authorList>
            <person name="Molina-Menor E."/>
            <person name="Vidal-Verdu A."/>
            <person name="Calonge A."/>
            <person name="Satari L."/>
            <person name="Pereto Magraner J."/>
            <person name="Porcar Miralles M."/>
        </authorList>
    </citation>
    <scope>NUCLEOTIDE SEQUENCE [LARGE SCALE GENOMIC DNA]</scope>
    <source>
        <strain evidence="11 12">T6</strain>
    </source>
</reference>
<dbReference type="InterPro" id="IPR003439">
    <property type="entry name" value="ABC_transporter-like_ATP-bd"/>
</dbReference>
<feature type="transmembrane region" description="Helical" evidence="8">
    <location>
        <begin position="280"/>
        <end position="298"/>
    </location>
</feature>
<keyword evidence="5 11" id="KW-0067">ATP-binding</keyword>
<evidence type="ECO:0000259" key="10">
    <source>
        <dbReference type="PROSITE" id="PS50929"/>
    </source>
</evidence>
<evidence type="ECO:0000256" key="5">
    <source>
        <dbReference type="ARBA" id="ARBA00022840"/>
    </source>
</evidence>
<feature type="transmembrane region" description="Helical" evidence="8">
    <location>
        <begin position="148"/>
        <end position="175"/>
    </location>
</feature>
<dbReference type="Gene3D" id="3.40.50.300">
    <property type="entry name" value="P-loop containing nucleotide triphosphate hydrolases"/>
    <property type="match status" value="1"/>
</dbReference>
<dbReference type="PROSITE" id="PS00675">
    <property type="entry name" value="SIGMA54_INTERACT_1"/>
    <property type="match status" value="1"/>
</dbReference>
<dbReference type="SUPFAM" id="SSF52540">
    <property type="entry name" value="P-loop containing nucleoside triphosphate hydrolases"/>
    <property type="match status" value="1"/>
</dbReference>
<feature type="domain" description="ABC transporter" evidence="9">
    <location>
        <begin position="380"/>
        <end position="600"/>
    </location>
</feature>
<dbReference type="Proteomes" id="UP000606490">
    <property type="component" value="Unassembled WGS sequence"/>
</dbReference>
<comment type="caution">
    <text evidence="11">The sequence shown here is derived from an EMBL/GenBank/DDBJ whole genome shotgun (WGS) entry which is preliminary data.</text>
</comment>
<dbReference type="Gene3D" id="1.20.1560.10">
    <property type="entry name" value="ABC transporter type 1, transmembrane domain"/>
    <property type="match status" value="1"/>
</dbReference>
<dbReference type="InterPro" id="IPR027417">
    <property type="entry name" value="P-loop_NTPase"/>
</dbReference>
<dbReference type="PANTHER" id="PTHR11384:SF59">
    <property type="entry name" value="LYSOSOMAL COBALAMIN TRANSPORTER ABCD4"/>
    <property type="match status" value="1"/>
</dbReference>
<feature type="transmembrane region" description="Helical" evidence="8">
    <location>
        <begin position="76"/>
        <end position="99"/>
    </location>
</feature>
<dbReference type="InterPro" id="IPR050835">
    <property type="entry name" value="ABC_transporter_sub-D"/>
</dbReference>